<dbReference type="AlphaFoldDB" id="A0AA88DT83"/>
<dbReference type="Proteomes" id="UP001187192">
    <property type="component" value="Unassembled WGS sequence"/>
</dbReference>
<proteinExistence type="predicted"/>
<evidence type="ECO:0000313" key="1">
    <source>
        <dbReference type="EMBL" id="GMN61149.1"/>
    </source>
</evidence>
<comment type="caution">
    <text evidence="1">The sequence shown here is derived from an EMBL/GenBank/DDBJ whole genome shotgun (WGS) entry which is preliminary data.</text>
</comment>
<keyword evidence="2" id="KW-1185">Reference proteome</keyword>
<evidence type="ECO:0000313" key="2">
    <source>
        <dbReference type="Proteomes" id="UP001187192"/>
    </source>
</evidence>
<accession>A0AA88DT83</accession>
<protein>
    <submittedName>
        <fullName evidence="1">Uncharacterized protein</fullName>
    </submittedName>
</protein>
<gene>
    <name evidence="1" type="ORF">TIFTF001_030240</name>
</gene>
<dbReference type="EMBL" id="BTGU01000107">
    <property type="protein sequence ID" value="GMN61149.1"/>
    <property type="molecule type" value="Genomic_DNA"/>
</dbReference>
<name>A0AA88DT83_FICCA</name>
<organism evidence="1 2">
    <name type="scientific">Ficus carica</name>
    <name type="common">Common fig</name>
    <dbReference type="NCBI Taxonomy" id="3494"/>
    <lineage>
        <taxon>Eukaryota</taxon>
        <taxon>Viridiplantae</taxon>
        <taxon>Streptophyta</taxon>
        <taxon>Embryophyta</taxon>
        <taxon>Tracheophyta</taxon>
        <taxon>Spermatophyta</taxon>
        <taxon>Magnoliopsida</taxon>
        <taxon>eudicotyledons</taxon>
        <taxon>Gunneridae</taxon>
        <taxon>Pentapetalae</taxon>
        <taxon>rosids</taxon>
        <taxon>fabids</taxon>
        <taxon>Rosales</taxon>
        <taxon>Moraceae</taxon>
        <taxon>Ficeae</taxon>
        <taxon>Ficus</taxon>
    </lineage>
</organism>
<sequence>MLECDFVLQTSAEEELESKLGFDLFSEGEKRLG</sequence>
<dbReference type="Gramene" id="FCD_00027986-RA">
    <property type="protein sequence ID" value="FCD_00027986-RA:cds"/>
    <property type="gene ID" value="FCD_00027986"/>
</dbReference>
<reference evidence="1" key="1">
    <citation type="submission" date="2023-07" db="EMBL/GenBank/DDBJ databases">
        <title>draft genome sequence of fig (Ficus carica).</title>
        <authorList>
            <person name="Takahashi T."/>
            <person name="Nishimura K."/>
        </authorList>
    </citation>
    <scope>NUCLEOTIDE SEQUENCE</scope>
</reference>